<evidence type="ECO:0000256" key="1">
    <source>
        <dbReference type="ARBA" id="ARBA00022559"/>
    </source>
</evidence>
<proteinExistence type="predicted"/>
<dbReference type="InterPro" id="IPR037944">
    <property type="entry name" value="PRX5-like"/>
</dbReference>
<dbReference type="Proteomes" id="UP001255856">
    <property type="component" value="Unassembled WGS sequence"/>
</dbReference>
<dbReference type="GO" id="GO:0008379">
    <property type="term" value="F:thioredoxin peroxidase activity"/>
    <property type="evidence" value="ECO:0007669"/>
    <property type="project" value="InterPro"/>
</dbReference>
<comment type="caution">
    <text evidence="5">The sequence shown here is derived from an EMBL/GenBank/DDBJ whole genome shotgun (WGS) entry which is preliminary data.</text>
</comment>
<keyword evidence="6" id="KW-1185">Reference proteome</keyword>
<evidence type="ECO:0000313" key="6">
    <source>
        <dbReference type="Proteomes" id="UP001255856"/>
    </source>
</evidence>
<sequence>MLSINNLLRRKELGLMGHVELLVDGRRVSPRDLFKGGYQVAFGVPNMGKVCTEAHVPSFVASAPQLKELGIRLPVICLAQGSPHEVAKWQQGLGLDTGLVQPVVDVGGRLTRFLGLNFPGPSADGGPKSMRWAALIDHGVLLQTLVEKSPADLTVSSGEEMVKLVQKTRAVHEDLSEDSA</sequence>
<name>A0AAD9MND0_PROWI</name>
<organism evidence="5 6">
    <name type="scientific">Prototheca wickerhamii</name>
    <dbReference type="NCBI Taxonomy" id="3111"/>
    <lineage>
        <taxon>Eukaryota</taxon>
        <taxon>Viridiplantae</taxon>
        <taxon>Chlorophyta</taxon>
        <taxon>core chlorophytes</taxon>
        <taxon>Trebouxiophyceae</taxon>
        <taxon>Chlorellales</taxon>
        <taxon>Chlorellaceae</taxon>
        <taxon>Prototheca</taxon>
    </lineage>
</organism>
<gene>
    <name evidence="5" type="ORF">QBZ16_003351</name>
</gene>
<dbReference type="SUPFAM" id="SSF52833">
    <property type="entry name" value="Thioredoxin-like"/>
    <property type="match status" value="1"/>
</dbReference>
<dbReference type="AlphaFoldDB" id="A0AAD9MND0"/>
<dbReference type="GO" id="GO:0042744">
    <property type="term" value="P:hydrogen peroxide catabolic process"/>
    <property type="evidence" value="ECO:0007669"/>
    <property type="project" value="TreeGrafter"/>
</dbReference>
<keyword evidence="1" id="KW-0575">Peroxidase</keyword>
<dbReference type="EMBL" id="JASFZW010000004">
    <property type="protein sequence ID" value="KAK2078511.1"/>
    <property type="molecule type" value="Genomic_DNA"/>
</dbReference>
<evidence type="ECO:0000313" key="5">
    <source>
        <dbReference type="EMBL" id="KAK2078511.1"/>
    </source>
</evidence>
<feature type="active site" description="Cysteine sulfenic acid (-SOH) intermediate" evidence="4">
    <location>
        <position position="51"/>
    </location>
</feature>
<dbReference type="GO" id="GO:0045454">
    <property type="term" value="P:cell redox homeostasis"/>
    <property type="evidence" value="ECO:0007669"/>
    <property type="project" value="TreeGrafter"/>
</dbReference>
<reference evidence="5" key="1">
    <citation type="submission" date="2021-01" db="EMBL/GenBank/DDBJ databases">
        <authorList>
            <person name="Eckstrom K.M.E."/>
        </authorList>
    </citation>
    <scope>NUCLEOTIDE SEQUENCE</scope>
    <source>
        <strain evidence="5">UVCC 0001</strain>
    </source>
</reference>
<dbReference type="InterPro" id="IPR036249">
    <property type="entry name" value="Thioredoxin-like_sf"/>
</dbReference>
<evidence type="ECO:0000256" key="3">
    <source>
        <dbReference type="ARBA" id="ARBA00023002"/>
    </source>
</evidence>
<dbReference type="GO" id="GO:0005737">
    <property type="term" value="C:cytoplasm"/>
    <property type="evidence" value="ECO:0007669"/>
    <property type="project" value="TreeGrafter"/>
</dbReference>
<dbReference type="PANTHER" id="PTHR10430">
    <property type="entry name" value="PEROXIREDOXIN"/>
    <property type="match status" value="1"/>
</dbReference>
<evidence type="ECO:0008006" key="7">
    <source>
        <dbReference type="Google" id="ProtNLM"/>
    </source>
</evidence>
<keyword evidence="2" id="KW-0049">Antioxidant</keyword>
<dbReference type="Gene3D" id="3.40.30.10">
    <property type="entry name" value="Glutaredoxin"/>
    <property type="match status" value="1"/>
</dbReference>
<evidence type="ECO:0000256" key="4">
    <source>
        <dbReference type="PIRSR" id="PIRSR637944-1"/>
    </source>
</evidence>
<dbReference type="PANTHER" id="PTHR10430:SF16">
    <property type="entry name" value="PEROXIREDOXIN-5, MITOCHONDRIAL"/>
    <property type="match status" value="1"/>
</dbReference>
<protein>
    <recommendedName>
        <fullName evidence="7">Glutaredoxin-dependent peroxiredoxin</fullName>
    </recommendedName>
</protein>
<evidence type="ECO:0000256" key="2">
    <source>
        <dbReference type="ARBA" id="ARBA00022862"/>
    </source>
</evidence>
<accession>A0AAD9MND0</accession>
<keyword evidence="3" id="KW-0560">Oxidoreductase</keyword>
<dbReference type="GO" id="GO:0034599">
    <property type="term" value="P:cellular response to oxidative stress"/>
    <property type="evidence" value="ECO:0007669"/>
    <property type="project" value="InterPro"/>
</dbReference>